<dbReference type="Proteomes" id="UP000008148">
    <property type="component" value="Chromosome"/>
</dbReference>
<evidence type="ECO:0000313" key="1">
    <source>
        <dbReference type="EMBL" id="ABV12613.1"/>
    </source>
</evidence>
<sequence>MRSKHSVHQANQPNLNEIRPKSPIAAKTFISTTVLLETFIFATFRYDPFVYSTGSGNPQ</sequence>
<keyword evidence="2" id="KW-1185">Reference proteome</keyword>
<gene>
    <name evidence="1" type="ordered locus">CKO_01480</name>
</gene>
<protein>
    <submittedName>
        <fullName evidence="1">Uncharacterized protein</fullName>
    </submittedName>
</protein>
<reference evidence="1 2" key="1">
    <citation type="submission" date="2007-08" db="EMBL/GenBank/DDBJ databases">
        <authorList>
            <consortium name="The Citrobacter koseri Genome Sequencing Project"/>
            <person name="McClelland M."/>
            <person name="Sanderson E.K."/>
            <person name="Porwollik S."/>
            <person name="Spieth J."/>
            <person name="Clifton W.S."/>
            <person name="Latreille P."/>
            <person name="Courtney L."/>
            <person name="Wang C."/>
            <person name="Pepin K."/>
            <person name="Bhonagiri V."/>
            <person name="Nash W."/>
            <person name="Johnson M."/>
            <person name="Thiruvilangam P."/>
            <person name="Wilson R."/>
        </authorList>
    </citation>
    <scope>NUCLEOTIDE SEQUENCE [LARGE SCALE GENOMIC DNA]</scope>
    <source>
        <strain evidence="2">ATCC BAA-895 / CDC 4225-83 / SGSC4696</strain>
    </source>
</reference>
<name>A8AGK0_CITK8</name>
<dbReference type="KEGG" id="cko:CKO_01480"/>
<evidence type="ECO:0000313" key="2">
    <source>
        <dbReference type="Proteomes" id="UP000008148"/>
    </source>
</evidence>
<dbReference type="EMBL" id="CP000822">
    <property type="protein sequence ID" value="ABV12613.1"/>
    <property type="molecule type" value="Genomic_DNA"/>
</dbReference>
<dbReference type="STRING" id="290338.CKO_01480"/>
<dbReference type="HOGENOM" id="CLU_3043308_0_0_6"/>
<organism evidence="1 2">
    <name type="scientific">Citrobacter koseri (strain ATCC BAA-895 / CDC 4225-83 / SGSC4696)</name>
    <dbReference type="NCBI Taxonomy" id="290338"/>
    <lineage>
        <taxon>Bacteria</taxon>
        <taxon>Pseudomonadati</taxon>
        <taxon>Pseudomonadota</taxon>
        <taxon>Gammaproteobacteria</taxon>
        <taxon>Enterobacterales</taxon>
        <taxon>Enterobacteriaceae</taxon>
        <taxon>Citrobacter</taxon>
    </lineage>
</organism>
<dbReference type="AlphaFoldDB" id="A8AGK0"/>
<proteinExistence type="predicted"/>
<accession>A8AGK0</accession>